<keyword evidence="1" id="KW-1133">Transmembrane helix</keyword>
<comment type="caution">
    <text evidence="6">The sequence shown here is derived from an EMBL/GenBank/DDBJ whole genome shotgun (WGS) entry which is preliminary data.</text>
</comment>
<feature type="transmembrane region" description="Helical" evidence="1">
    <location>
        <begin position="123"/>
        <end position="142"/>
    </location>
</feature>
<dbReference type="EMBL" id="CAJOAZ010000151">
    <property type="protein sequence ID" value="CAF3554540.1"/>
    <property type="molecule type" value="Genomic_DNA"/>
</dbReference>
<evidence type="ECO:0000313" key="7">
    <source>
        <dbReference type="Proteomes" id="UP000663868"/>
    </source>
</evidence>
<evidence type="ECO:0000256" key="1">
    <source>
        <dbReference type="SAM" id="Phobius"/>
    </source>
</evidence>
<dbReference type="AlphaFoldDB" id="A0A818M192"/>
<keyword evidence="2" id="KW-0732">Signal</keyword>
<evidence type="ECO:0000313" key="4">
    <source>
        <dbReference type="EMBL" id="CAF1317377.1"/>
    </source>
</evidence>
<dbReference type="EMBL" id="CAJNOG010000619">
    <property type="protein sequence ID" value="CAF1317377.1"/>
    <property type="molecule type" value="Genomic_DNA"/>
</dbReference>
<gene>
    <name evidence="3" type="ORF">IZO911_LOCUS32138</name>
    <name evidence="4" type="ORF">JYZ213_LOCUS33205</name>
    <name evidence="6" type="ORF">KXQ929_LOCUS4418</name>
    <name evidence="5" type="ORF">OXD698_LOCUS4102</name>
</gene>
<feature type="signal peptide" evidence="2">
    <location>
        <begin position="1"/>
        <end position="22"/>
    </location>
</feature>
<keyword evidence="1" id="KW-0472">Membrane</keyword>
<protein>
    <submittedName>
        <fullName evidence="6">Uncharacterized protein</fullName>
    </submittedName>
</protein>
<dbReference type="EMBL" id="CAJOBB010000152">
    <property type="protein sequence ID" value="CAF3586887.1"/>
    <property type="molecule type" value="Genomic_DNA"/>
</dbReference>
<evidence type="ECO:0000313" key="6">
    <source>
        <dbReference type="EMBL" id="CAF3586887.1"/>
    </source>
</evidence>
<dbReference type="Proteomes" id="UP000663844">
    <property type="component" value="Unassembled WGS sequence"/>
</dbReference>
<dbReference type="Proteomes" id="UP000663868">
    <property type="component" value="Unassembled WGS sequence"/>
</dbReference>
<name>A0A818M192_9BILA</name>
<dbReference type="Proteomes" id="UP000663845">
    <property type="component" value="Unassembled WGS sequence"/>
</dbReference>
<evidence type="ECO:0000313" key="5">
    <source>
        <dbReference type="EMBL" id="CAF3554540.1"/>
    </source>
</evidence>
<sequence length="179" mass="19986">MLCLYWLGLYVIILSGYEGVVATIPEMNYTNNCYSMNQIKHRNRRYLLNIMGDPTETKTQTGNNSPVYNAARGSDGAKSGNSWNEMLRHSAGRVVESAGRVVEGATDVVLAPVNWLAHMQNYWPFYVVCSIIVLSLVTYLYCSCQNQLGNIANKKNYDPAALMNLLRQQTNLAVPGLNL</sequence>
<dbReference type="Proteomes" id="UP000663860">
    <property type="component" value="Unassembled WGS sequence"/>
</dbReference>
<accession>A0A818M192</accession>
<evidence type="ECO:0000256" key="2">
    <source>
        <dbReference type="SAM" id="SignalP"/>
    </source>
</evidence>
<keyword evidence="1" id="KW-0812">Transmembrane</keyword>
<evidence type="ECO:0000313" key="3">
    <source>
        <dbReference type="EMBL" id="CAF1265689.1"/>
    </source>
</evidence>
<proteinExistence type="predicted"/>
<organism evidence="6 7">
    <name type="scientific">Adineta steineri</name>
    <dbReference type="NCBI Taxonomy" id="433720"/>
    <lineage>
        <taxon>Eukaryota</taxon>
        <taxon>Metazoa</taxon>
        <taxon>Spiralia</taxon>
        <taxon>Gnathifera</taxon>
        <taxon>Rotifera</taxon>
        <taxon>Eurotatoria</taxon>
        <taxon>Bdelloidea</taxon>
        <taxon>Adinetida</taxon>
        <taxon>Adinetidae</taxon>
        <taxon>Adineta</taxon>
    </lineage>
</organism>
<feature type="chain" id="PRO_5036414675" evidence="2">
    <location>
        <begin position="23"/>
        <end position="179"/>
    </location>
</feature>
<dbReference type="EMBL" id="CAJNOE010000547">
    <property type="protein sequence ID" value="CAF1265689.1"/>
    <property type="molecule type" value="Genomic_DNA"/>
</dbReference>
<reference evidence="6" key="1">
    <citation type="submission" date="2021-02" db="EMBL/GenBank/DDBJ databases">
        <authorList>
            <person name="Nowell W R."/>
        </authorList>
    </citation>
    <scope>NUCLEOTIDE SEQUENCE</scope>
</reference>